<proteinExistence type="predicted"/>
<name>A0A1C5AA33_9ACTN</name>
<protein>
    <submittedName>
        <fullName evidence="2">Uncharacterized protein</fullName>
    </submittedName>
</protein>
<feature type="compositionally biased region" description="Basic and acidic residues" evidence="1">
    <location>
        <begin position="1"/>
        <end position="10"/>
    </location>
</feature>
<sequence>MTKRSDDRDMLTPAPTGDMPATGLFANTPASKPRRAATRSPDPAPSELFAEDRTPAKRTTAPRSRPPRWRDEDMPVRPGDVLALGLTHRRAVIGQVTAVNDHCIRLNSYTPRLDRFTAGTVMVGWQQIDEYGPVARKRGDLSLVMEPLLTWAESWQTR</sequence>
<dbReference type="EMBL" id="FMCT01000012">
    <property type="protein sequence ID" value="SCF42087.1"/>
    <property type="molecule type" value="Genomic_DNA"/>
</dbReference>
<dbReference type="RefSeq" id="WP_074476838.1">
    <property type="nucleotide sequence ID" value="NZ_FMCT01000012.1"/>
</dbReference>
<keyword evidence="3" id="KW-1185">Reference proteome</keyword>
<gene>
    <name evidence="2" type="ORF">GA0070563_11236</name>
</gene>
<dbReference type="AlphaFoldDB" id="A0A1C5AA33"/>
<reference evidence="3" key="1">
    <citation type="submission" date="2016-06" db="EMBL/GenBank/DDBJ databases">
        <authorList>
            <person name="Varghese N."/>
            <person name="Submissions Spin"/>
        </authorList>
    </citation>
    <scope>NUCLEOTIDE SEQUENCE [LARGE SCALE GENOMIC DNA]</scope>
    <source>
        <strain evidence="3">DSM 43168</strain>
    </source>
</reference>
<accession>A0A1C5AA33</accession>
<evidence type="ECO:0000313" key="2">
    <source>
        <dbReference type="EMBL" id="SCF42087.1"/>
    </source>
</evidence>
<organism evidence="2 3">
    <name type="scientific">Micromonospora carbonacea</name>
    <dbReference type="NCBI Taxonomy" id="47853"/>
    <lineage>
        <taxon>Bacteria</taxon>
        <taxon>Bacillati</taxon>
        <taxon>Actinomycetota</taxon>
        <taxon>Actinomycetes</taxon>
        <taxon>Micromonosporales</taxon>
        <taxon>Micromonosporaceae</taxon>
        <taxon>Micromonospora</taxon>
    </lineage>
</organism>
<dbReference type="Proteomes" id="UP000183585">
    <property type="component" value="Unassembled WGS sequence"/>
</dbReference>
<feature type="region of interest" description="Disordered" evidence="1">
    <location>
        <begin position="1"/>
        <end position="76"/>
    </location>
</feature>
<evidence type="ECO:0000313" key="3">
    <source>
        <dbReference type="Proteomes" id="UP000183585"/>
    </source>
</evidence>
<evidence type="ECO:0000256" key="1">
    <source>
        <dbReference type="SAM" id="MobiDB-lite"/>
    </source>
</evidence>